<dbReference type="RefSeq" id="WP_218160958.1">
    <property type="nucleotide sequence ID" value="NZ_FOQH01000002.1"/>
</dbReference>
<organism evidence="3 4">
    <name type="scientific">Albimonas pacifica</name>
    <dbReference type="NCBI Taxonomy" id="1114924"/>
    <lineage>
        <taxon>Bacteria</taxon>
        <taxon>Pseudomonadati</taxon>
        <taxon>Pseudomonadota</taxon>
        <taxon>Alphaproteobacteria</taxon>
        <taxon>Rhodobacterales</taxon>
        <taxon>Paracoccaceae</taxon>
        <taxon>Albimonas</taxon>
    </lineage>
</organism>
<keyword evidence="4" id="KW-1185">Reference proteome</keyword>
<dbReference type="Proteomes" id="UP000199377">
    <property type="component" value="Unassembled WGS sequence"/>
</dbReference>
<evidence type="ECO:0000313" key="3">
    <source>
        <dbReference type="EMBL" id="SFH85641.1"/>
    </source>
</evidence>
<evidence type="ECO:0000256" key="2">
    <source>
        <dbReference type="SAM" id="SignalP"/>
    </source>
</evidence>
<protein>
    <submittedName>
        <fullName evidence="3">HupE / UreJ protein</fullName>
    </submittedName>
</protein>
<proteinExistence type="predicted"/>
<feature type="transmembrane region" description="Helical" evidence="1">
    <location>
        <begin position="310"/>
        <end position="328"/>
    </location>
</feature>
<evidence type="ECO:0000256" key="1">
    <source>
        <dbReference type="SAM" id="Phobius"/>
    </source>
</evidence>
<reference evidence="3 4" key="1">
    <citation type="submission" date="2016-10" db="EMBL/GenBank/DDBJ databases">
        <authorList>
            <person name="de Groot N.N."/>
        </authorList>
    </citation>
    <scope>NUCLEOTIDE SEQUENCE [LARGE SCALE GENOMIC DNA]</scope>
    <source>
        <strain evidence="3 4">CGMCC 1.11030</strain>
    </source>
</reference>
<feature type="transmembrane region" description="Helical" evidence="1">
    <location>
        <begin position="159"/>
        <end position="177"/>
    </location>
</feature>
<feature type="chain" id="PRO_5011756231" evidence="2">
    <location>
        <begin position="25"/>
        <end position="336"/>
    </location>
</feature>
<dbReference type="EMBL" id="FOQH01000002">
    <property type="protein sequence ID" value="SFH85641.1"/>
    <property type="molecule type" value="Genomic_DNA"/>
</dbReference>
<keyword evidence="1" id="KW-0472">Membrane</keyword>
<name>A0A1I3DGM2_9RHOB</name>
<dbReference type="InterPro" id="IPR032809">
    <property type="entry name" value="Put_HupE_UreJ"/>
</dbReference>
<dbReference type="Pfam" id="PF13795">
    <property type="entry name" value="HupE_UreJ_2"/>
    <property type="match status" value="1"/>
</dbReference>
<feature type="transmembrane region" description="Helical" evidence="1">
    <location>
        <begin position="213"/>
        <end position="231"/>
    </location>
</feature>
<dbReference type="AlphaFoldDB" id="A0A1I3DGM2"/>
<feature type="transmembrane region" description="Helical" evidence="1">
    <location>
        <begin position="274"/>
        <end position="298"/>
    </location>
</feature>
<evidence type="ECO:0000313" key="4">
    <source>
        <dbReference type="Proteomes" id="UP000199377"/>
    </source>
</evidence>
<keyword evidence="1" id="KW-1133">Transmembrane helix</keyword>
<feature type="signal peptide" evidence="2">
    <location>
        <begin position="1"/>
        <end position="24"/>
    </location>
</feature>
<accession>A0A1I3DGM2</accession>
<dbReference type="STRING" id="1114924.SAMN05216258_102569"/>
<feature type="transmembrane region" description="Helical" evidence="1">
    <location>
        <begin position="189"/>
        <end position="207"/>
    </location>
</feature>
<feature type="transmembrane region" description="Helical" evidence="1">
    <location>
        <begin position="243"/>
        <end position="262"/>
    </location>
</feature>
<sequence length="336" mass="36140">MIRRLAPLLLLLASLLALSTPARAHEIRPAYLQIEERAPGRYDLLWKVPARGGMVPDIRPVFEPAAGPEFDLRPLPGARETAGFALFRYALAGDTPLPGARLRIEGLERTALDALVSVSLLDGSRRSFLLKPRTPSVEIPRAPTPWQVLASYTRLGLEHILAGIDHLAFVAALMLVARGWPMLLKTATAFTAAHSITLAMASLGYVSLPPPPVETLIALSILLVAVEAVHLRQGRPSLASRRPWIVAFAFGLLHGFGFAGALQEIGLPRTELSLALLSFNLGVELGQLAFIAAILLALSSLRQLALLPAAAPRLAAYAIGTAAAFWVFERLEAMFG</sequence>
<gene>
    <name evidence="3" type="ORF">SAMN05216258_102569</name>
</gene>
<keyword evidence="1" id="KW-0812">Transmembrane</keyword>
<keyword evidence="2" id="KW-0732">Signal</keyword>